<feature type="transmembrane region" description="Helical" evidence="4">
    <location>
        <begin position="20"/>
        <end position="41"/>
    </location>
</feature>
<dbReference type="SMART" id="SM00342">
    <property type="entry name" value="HTH_ARAC"/>
    <property type="match status" value="1"/>
</dbReference>
<evidence type="ECO:0000256" key="3">
    <source>
        <dbReference type="ARBA" id="ARBA00023163"/>
    </source>
</evidence>
<evidence type="ECO:0000256" key="2">
    <source>
        <dbReference type="ARBA" id="ARBA00023125"/>
    </source>
</evidence>
<keyword evidence="4" id="KW-0472">Membrane</keyword>
<dbReference type="PANTHER" id="PTHR43280">
    <property type="entry name" value="ARAC-FAMILY TRANSCRIPTIONAL REGULATOR"/>
    <property type="match status" value="1"/>
</dbReference>
<gene>
    <name evidence="6" type="ORF">MJA45_04435</name>
</gene>
<dbReference type="EMBL" id="CP130318">
    <property type="protein sequence ID" value="WNQ12301.1"/>
    <property type="molecule type" value="Genomic_DNA"/>
</dbReference>
<organism evidence="6 7">
    <name type="scientific">Paenibacillus aurantius</name>
    <dbReference type="NCBI Taxonomy" id="2918900"/>
    <lineage>
        <taxon>Bacteria</taxon>
        <taxon>Bacillati</taxon>
        <taxon>Bacillota</taxon>
        <taxon>Bacilli</taxon>
        <taxon>Bacillales</taxon>
        <taxon>Paenibacillaceae</taxon>
        <taxon>Paenibacillus</taxon>
    </lineage>
</organism>
<dbReference type="PANTHER" id="PTHR43280:SF10">
    <property type="entry name" value="REGULATORY PROTEIN POCR"/>
    <property type="match status" value="1"/>
</dbReference>
<dbReference type="GO" id="GO:0043565">
    <property type="term" value="F:sequence-specific DNA binding"/>
    <property type="evidence" value="ECO:0007669"/>
    <property type="project" value="InterPro"/>
</dbReference>
<dbReference type="InterPro" id="IPR018060">
    <property type="entry name" value="HTH_AraC"/>
</dbReference>
<feature type="domain" description="HTH araC/xylS-type" evidence="5">
    <location>
        <begin position="657"/>
        <end position="755"/>
    </location>
</feature>
<evidence type="ECO:0000313" key="7">
    <source>
        <dbReference type="Proteomes" id="UP001305702"/>
    </source>
</evidence>
<keyword evidence="4" id="KW-1133">Transmembrane helix</keyword>
<evidence type="ECO:0000313" key="6">
    <source>
        <dbReference type="EMBL" id="WNQ12301.1"/>
    </source>
</evidence>
<dbReference type="InterPro" id="IPR018062">
    <property type="entry name" value="HTH_AraC-typ_CS"/>
</dbReference>
<keyword evidence="2" id="KW-0238">DNA-binding</keyword>
<dbReference type="Pfam" id="PF12833">
    <property type="entry name" value="HTH_18"/>
    <property type="match status" value="1"/>
</dbReference>
<evidence type="ECO:0000259" key="5">
    <source>
        <dbReference type="PROSITE" id="PS01124"/>
    </source>
</evidence>
<dbReference type="PROSITE" id="PS00041">
    <property type="entry name" value="HTH_ARAC_FAMILY_1"/>
    <property type="match status" value="1"/>
</dbReference>
<dbReference type="Proteomes" id="UP001305702">
    <property type="component" value="Chromosome"/>
</dbReference>
<keyword evidence="3" id="KW-0804">Transcription</keyword>
<dbReference type="PROSITE" id="PS01124">
    <property type="entry name" value="HTH_ARAC_FAMILY_2"/>
    <property type="match status" value="1"/>
</dbReference>
<feature type="transmembrane region" description="Helical" evidence="4">
    <location>
        <begin position="294"/>
        <end position="313"/>
    </location>
</feature>
<proteinExistence type="predicted"/>
<reference evidence="6 7" key="1">
    <citation type="submission" date="2022-02" db="EMBL/GenBank/DDBJ databases">
        <title>Paenibacillus sp. MBLB1776 Whole Genome Shotgun Sequencing.</title>
        <authorList>
            <person name="Hwang C.Y."/>
            <person name="Cho E.-S."/>
            <person name="Seo M.-J."/>
        </authorList>
    </citation>
    <scope>NUCLEOTIDE SEQUENCE [LARGE SCALE GENOMIC DNA]</scope>
    <source>
        <strain evidence="6 7">MBLB1776</strain>
    </source>
</reference>
<dbReference type="GO" id="GO:0003700">
    <property type="term" value="F:DNA-binding transcription factor activity"/>
    <property type="evidence" value="ECO:0007669"/>
    <property type="project" value="InterPro"/>
</dbReference>
<accession>A0AA96LHW7</accession>
<keyword evidence="1" id="KW-0805">Transcription regulation</keyword>
<name>A0AA96LHW7_9BACL</name>
<dbReference type="RefSeq" id="WP_315606078.1">
    <property type="nucleotide sequence ID" value="NZ_CP130318.1"/>
</dbReference>
<dbReference type="AlphaFoldDB" id="A0AA96LHW7"/>
<evidence type="ECO:0000256" key="1">
    <source>
        <dbReference type="ARBA" id="ARBA00023015"/>
    </source>
</evidence>
<sequence>MLPLPSLQERLTFKQKLILFSLLISHIPVLILGTAASYLASSRIQTEVSAKHELALRQLADQVDTVLKRLDYLSIQLAGDVTIEKSVRMGISMDQLDALEASLDMKDTIAKYRSYSDILLHINLVYHHFSKVFSSRLGLIPENEFPYGAFLFSQPAGTGARIIPANTYPSQKDLLIVRPIGPSGLDGTLVLEVDMSRLYQMLKRVSLGDGSRVLAVNGEGRIVLGETEQEIGTPLEHSLYRRVQASRSPLSDTLMLENRSFHLSSLRSAFNDWSYLVLTPSANLTAKSQQIRNLTWLITGSLSLLCVIMVLFASHRLYVPIQTLLQRLPKLPLSASSSLAELDRFMANMLETNNRLADELKEKLPLLKENLLLQLLRGEISERDFAQQSSRNQLKLDGPVFLLCLFEVDQFAHFQERYWGRDRSLMMYSMSKVITELAGEKQECWTVTPKPGQVALILSLSSFGEAAADEAEALCHQIRFHISLFLKFTVTAAITRPCYSRSRLHEAYQEGLDLLQYRMLLGGDITVQPEAVRQMPAIGQSTRMLIKRQKGIVKRIAEGRIDEASSEFEHFMQELPRVAPAAQSVIGIFTQLLAEVDHGLDELGLDLSELVSLKAYSRLMEAESLDAIKAWFEQEFFPALRSRYEKLSPSVAARLVQQVVEYIHNGAEQELSLQEAASRCGLSPSQLSRMFKEEKGCNFIDYVMECRMSKAKEWLAHTPMPIKEIAERLQYTNTQNFSRAFKQHTGHSPGQYREQAR</sequence>
<protein>
    <submittedName>
        <fullName evidence="6">AraC family transcriptional regulator</fullName>
    </submittedName>
</protein>
<dbReference type="Gene3D" id="3.30.450.20">
    <property type="entry name" value="PAS domain"/>
    <property type="match status" value="1"/>
</dbReference>
<dbReference type="KEGG" id="paun:MJA45_04435"/>
<evidence type="ECO:0000256" key="4">
    <source>
        <dbReference type="SAM" id="Phobius"/>
    </source>
</evidence>
<dbReference type="SUPFAM" id="SSF46689">
    <property type="entry name" value="Homeodomain-like"/>
    <property type="match status" value="2"/>
</dbReference>
<dbReference type="InterPro" id="IPR009057">
    <property type="entry name" value="Homeodomain-like_sf"/>
</dbReference>
<keyword evidence="4" id="KW-0812">Transmembrane</keyword>
<dbReference type="Gene3D" id="1.10.10.60">
    <property type="entry name" value="Homeodomain-like"/>
    <property type="match status" value="2"/>
</dbReference>
<keyword evidence="7" id="KW-1185">Reference proteome</keyword>